<accession>A0A386ZF87</accession>
<organism evidence="2 3">
    <name type="scientific">Nocardia yunnanensis</name>
    <dbReference type="NCBI Taxonomy" id="2382165"/>
    <lineage>
        <taxon>Bacteria</taxon>
        <taxon>Bacillati</taxon>
        <taxon>Actinomycetota</taxon>
        <taxon>Actinomycetes</taxon>
        <taxon>Mycobacteriales</taxon>
        <taxon>Nocardiaceae</taxon>
        <taxon>Nocardia</taxon>
    </lineage>
</organism>
<protein>
    <submittedName>
        <fullName evidence="2">Uncharacterized protein</fullName>
    </submittedName>
</protein>
<keyword evidence="3" id="KW-1185">Reference proteome</keyword>
<feature type="region of interest" description="Disordered" evidence="1">
    <location>
        <begin position="60"/>
        <end position="80"/>
    </location>
</feature>
<evidence type="ECO:0000256" key="1">
    <source>
        <dbReference type="SAM" id="MobiDB-lite"/>
    </source>
</evidence>
<dbReference type="RefSeq" id="WP_120737374.1">
    <property type="nucleotide sequence ID" value="NZ_CP032568.1"/>
</dbReference>
<dbReference type="Gene3D" id="3.30.1390.10">
    <property type="match status" value="1"/>
</dbReference>
<dbReference type="AlphaFoldDB" id="A0A386ZF87"/>
<proteinExistence type="predicted"/>
<feature type="compositionally biased region" description="Basic and acidic residues" evidence="1">
    <location>
        <begin position="66"/>
        <end position="80"/>
    </location>
</feature>
<dbReference type="InterPro" id="IPR014719">
    <property type="entry name" value="Ribosomal_bL12_C/ClpS-like"/>
</dbReference>
<evidence type="ECO:0000313" key="2">
    <source>
        <dbReference type="EMBL" id="AYF75149.1"/>
    </source>
</evidence>
<dbReference type="Proteomes" id="UP000267164">
    <property type="component" value="Chromosome"/>
</dbReference>
<dbReference type="KEGG" id="nyu:D7D52_16185"/>
<evidence type="ECO:0000313" key="3">
    <source>
        <dbReference type="Proteomes" id="UP000267164"/>
    </source>
</evidence>
<dbReference type="OrthoDB" id="3298842at2"/>
<gene>
    <name evidence="2" type="ORF">D7D52_16185</name>
</gene>
<reference evidence="2 3" key="1">
    <citation type="submission" date="2018-09" db="EMBL/GenBank/DDBJ databases">
        <title>Nocardia yunnanensis sp. nov., an actinomycete isolated from a soil sample.</title>
        <authorList>
            <person name="Zhang J."/>
        </authorList>
    </citation>
    <scope>NUCLEOTIDE SEQUENCE [LARGE SCALE GENOMIC DNA]</scope>
    <source>
        <strain evidence="2 3">CFHS0054</strain>
    </source>
</reference>
<sequence>MFDTLRLERKVQRLERKIDLIIAHLGIEDPSSAIDYTGIDDLLQRGKKIHAIKLYRDQDPSASLAEAKDAVEARGRGLSR</sequence>
<dbReference type="EMBL" id="CP032568">
    <property type="protein sequence ID" value="AYF75149.1"/>
    <property type="molecule type" value="Genomic_DNA"/>
</dbReference>
<name>A0A386ZF87_9NOCA</name>